<reference evidence="3" key="1">
    <citation type="journal article" date="2019" name="Int. J. Syst. Evol. Microbiol.">
        <title>The Global Catalogue of Microorganisms (GCM) 10K type strain sequencing project: providing services to taxonomists for standard genome sequencing and annotation.</title>
        <authorList>
            <consortium name="The Broad Institute Genomics Platform"/>
            <consortium name="The Broad Institute Genome Sequencing Center for Infectious Disease"/>
            <person name="Wu L."/>
            <person name="Ma J."/>
        </authorList>
    </citation>
    <scope>NUCLEOTIDE SEQUENCE [LARGE SCALE GENOMIC DNA]</scope>
    <source>
        <strain evidence="3">SYNS20</strain>
    </source>
</reference>
<name>A0ABW2JT80_9ACTN</name>
<dbReference type="EMBL" id="JBHTCF010000021">
    <property type="protein sequence ID" value="MFC7309390.1"/>
    <property type="molecule type" value="Genomic_DNA"/>
</dbReference>
<evidence type="ECO:0008006" key="4">
    <source>
        <dbReference type="Google" id="ProtNLM"/>
    </source>
</evidence>
<feature type="compositionally biased region" description="Low complexity" evidence="1">
    <location>
        <begin position="61"/>
        <end position="72"/>
    </location>
</feature>
<protein>
    <recommendedName>
        <fullName evidence="4">PucR family transcriptional regulator</fullName>
    </recommendedName>
</protein>
<organism evidence="2 3">
    <name type="scientific">Streptomyces monticola</name>
    <dbReference type="NCBI Taxonomy" id="2666263"/>
    <lineage>
        <taxon>Bacteria</taxon>
        <taxon>Bacillati</taxon>
        <taxon>Actinomycetota</taxon>
        <taxon>Actinomycetes</taxon>
        <taxon>Kitasatosporales</taxon>
        <taxon>Streptomycetaceae</taxon>
        <taxon>Streptomyces</taxon>
    </lineage>
</organism>
<dbReference type="Proteomes" id="UP001596523">
    <property type="component" value="Unassembled WGS sequence"/>
</dbReference>
<gene>
    <name evidence="2" type="ORF">ACFQVC_34920</name>
</gene>
<dbReference type="RefSeq" id="WP_381838267.1">
    <property type="nucleotide sequence ID" value="NZ_JBHTCF010000021.1"/>
</dbReference>
<evidence type="ECO:0000256" key="1">
    <source>
        <dbReference type="SAM" id="MobiDB-lite"/>
    </source>
</evidence>
<evidence type="ECO:0000313" key="2">
    <source>
        <dbReference type="EMBL" id="MFC7309390.1"/>
    </source>
</evidence>
<evidence type="ECO:0000313" key="3">
    <source>
        <dbReference type="Proteomes" id="UP001596523"/>
    </source>
</evidence>
<feature type="region of interest" description="Disordered" evidence="1">
    <location>
        <begin position="54"/>
        <end position="84"/>
    </location>
</feature>
<accession>A0ABW2JT80</accession>
<sequence length="84" mass="8811">MTTHRRGTRAPVSVTVTVHRIRHALAGALGWGRPTDTALALAIAAELYAPTAPPARAPEVAAKATAPRPSRSAARRNRRGAVRG</sequence>
<keyword evidence="3" id="KW-1185">Reference proteome</keyword>
<feature type="compositionally biased region" description="Basic residues" evidence="1">
    <location>
        <begin position="73"/>
        <end position="84"/>
    </location>
</feature>
<comment type="caution">
    <text evidence="2">The sequence shown here is derived from an EMBL/GenBank/DDBJ whole genome shotgun (WGS) entry which is preliminary data.</text>
</comment>
<proteinExistence type="predicted"/>